<dbReference type="GO" id="GO:0020037">
    <property type="term" value="F:heme binding"/>
    <property type="evidence" value="ECO:0007669"/>
    <property type="project" value="InterPro"/>
</dbReference>
<evidence type="ECO:0000313" key="3">
    <source>
        <dbReference type="EMBL" id="MBB5191321.1"/>
    </source>
</evidence>
<comment type="caution">
    <text evidence="3">The sequence shown here is derived from an EMBL/GenBank/DDBJ whole genome shotgun (WGS) entry which is preliminary data.</text>
</comment>
<gene>
    <name evidence="3" type="ORF">HNQ50_002051</name>
</gene>
<keyword evidence="4" id="KW-1185">Reference proteome</keyword>
<dbReference type="InterPro" id="IPR025992">
    <property type="entry name" value="Haem-bd"/>
</dbReference>
<protein>
    <submittedName>
        <fullName evidence="3">Putative membrane protein</fullName>
    </submittedName>
</protein>
<evidence type="ECO:0000256" key="1">
    <source>
        <dbReference type="SAM" id="Phobius"/>
    </source>
</evidence>
<feature type="transmembrane region" description="Helical" evidence="1">
    <location>
        <begin position="231"/>
        <end position="249"/>
    </location>
</feature>
<sequence>MDSGYLIECASLLLRWMHVIFAIAWVGSSFYFIWLDNSLKPPVDAALIEKGVGGELWAVHGGGFYNPQKYLLAPPTLPHELHWFKWESYSTWLSGFFLMGALYYSQAGVYMIDAGSAIQQPGVAVMTGIATLVIGWLVYDGLCRLLFNHSQLLFGAIYYGFVVMVGFVLCHLLSGRAAFLHVGAMIATTMSANVFFWIIPGQKKMVAALRTGQTPEPIHGKRGKQRSAHNNYLVLPVIFCMLSNHYPFIYSGPQAALTLATLLLAAALTRHFFNLRHKGIYKWQYPAAGLALLVTVLVTHAPQAQPVVSAPRLTTLADIRPIIDTRCLACHSEKPTKMPTAPNGIKFDQDDAVRLNAPKIYQQVVQLKAMPLGNLTGMTEAERGQISQWFKDGAK</sequence>
<dbReference type="SUPFAM" id="SSF46626">
    <property type="entry name" value="Cytochrome c"/>
    <property type="match status" value="1"/>
</dbReference>
<evidence type="ECO:0000259" key="2">
    <source>
        <dbReference type="SMART" id="SM01235"/>
    </source>
</evidence>
<accession>A0A840RGG8</accession>
<keyword evidence="1" id="KW-0472">Membrane</keyword>
<dbReference type="GO" id="GO:0009055">
    <property type="term" value="F:electron transfer activity"/>
    <property type="evidence" value="ECO:0007669"/>
    <property type="project" value="InterPro"/>
</dbReference>
<feature type="domain" description="Haem-binding" evidence="2">
    <location>
        <begin position="289"/>
        <end position="394"/>
    </location>
</feature>
<dbReference type="InterPro" id="IPR010389">
    <property type="entry name" value="Urate_ox_N"/>
</dbReference>
<name>A0A840RGG8_9NEIS</name>
<feature type="transmembrane region" description="Helical" evidence="1">
    <location>
        <begin position="151"/>
        <end position="174"/>
    </location>
</feature>
<dbReference type="InterPro" id="IPR036909">
    <property type="entry name" value="Cyt_c-like_dom_sf"/>
</dbReference>
<dbReference type="RefSeq" id="WP_184100210.1">
    <property type="nucleotide sequence ID" value="NZ_JACHHN010000004.1"/>
</dbReference>
<feature type="transmembrane region" description="Helical" evidence="1">
    <location>
        <begin position="180"/>
        <end position="199"/>
    </location>
</feature>
<dbReference type="SMART" id="SM01235">
    <property type="entry name" value="Haem_bd"/>
    <property type="match status" value="1"/>
</dbReference>
<organism evidence="3 4">
    <name type="scientific">Silvimonas terrae</name>
    <dbReference type="NCBI Taxonomy" id="300266"/>
    <lineage>
        <taxon>Bacteria</taxon>
        <taxon>Pseudomonadati</taxon>
        <taxon>Pseudomonadota</taxon>
        <taxon>Betaproteobacteria</taxon>
        <taxon>Neisseriales</taxon>
        <taxon>Chitinibacteraceae</taxon>
        <taxon>Silvimonas</taxon>
    </lineage>
</organism>
<dbReference type="EMBL" id="JACHHN010000004">
    <property type="protein sequence ID" value="MBB5191321.1"/>
    <property type="molecule type" value="Genomic_DNA"/>
</dbReference>
<evidence type="ECO:0000313" key="4">
    <source>
        <dbReference type="Proteomes" id="UP000543030"/>
    </source>
</evidence>
<feature type="transmembrane region" description="Helical" evidence="1">
    <location>
        <begin position="12"/>
        <end position="34"/>
    </location>
</feature>
<reference evidence="3 4" key="1">
    <citation type="submission" date="2020-08" db="EMBL/GenBank/DDBJ databases">
        <title>Genomic Encyclopedia of Type Strains, Phase IV (KMG-IV): sequencing the most valuable type-strain genomes for metagenomic binning, comparative biology and taxonomic classification.</title>
        <authorList>
            <person name="Goeker M."/>
        </authorList>
    </citation>
    <scope>NUCLEOTIDE SEQUENCE [LARGE SCALE GENOMIC DNA]</scope>
    <source>
        <strain evidence="3 4">DSM 18233</strain>
    </source>
</reference>
<dbReference type="Pfam" id="PF06181">
    <property type="entry name" value="Urate_ox_N"/>
    <property type="match status" value="1"/>
</dbReference>
<proteinExistence type="predicted"/>
<dbReference type="AlphaFoldDB" id="A0A840RGG8"/>
<keyword evidence="1" id="KW-1133">Transmembrane helix</keyword>
<keyword evidence="1" id="KW-0812">Transmembrane</keyword>
<feature type="transmembrane region" description="Helical" evidence="1">
    <location>
        <begin position="118"/>
        <end position="139"/>
    </location>
</feature>
<feature type="transmembrane region" description="Helical" evidence="1">
    <location>
        <begin position="255"/>
        <end position="273"/>
    </location>
</feature>
<dbReference type="Proteomes" id="UP000543030">
    <property type="component" value="Unassembled WGS sequence"/>
</dbReference>